<evidence type="ECO:0000313" key="2">
    <source>
        <dbReference type="Proteomes" id="UP000238479"/>
    </source>
</evidence>
<gene>
    <name evidence="1" type="ORF">RchiOBHm_Chr6g0269301</name>
</gene>
<reference evidence="1 2" key="1">
    <citation type="journal article" date="2018" name="Nat. Genet.">
        <title>The Rosa genome provides new insights in the design of modern roses.</title>
        <authorList>
            <person name="Bendahmane M."/>
        </authorList>
    </citation>
    <scope>NUCLEOTIDE SEQUENCE [LARGE SCALE GENOMIC DNA]</scope>
    <source>
        <strain evidence="2">cv. Old Blush</strain>
    </source>
</reference>
<dbReference type="AlphaFoldDB" id="A0A2P6PQE8"/>
<dbReference type="Proteomes" id="UP000238479">
    <property type="component" value="Chromosome 6"/>
</dbReference>
<name>A0A2P6PQE8_ROSCH</name>
<organism evidence="1 2">
    <name type="scientific">Rosa chinensis</name>
    <name type="common">China rose</name>
    <dbReference type="NCBI Taxonomy" id="74649"/>
    <lineage>
        <taxon>Eukaryota</taxon>
        <taxon>Viridiplantae</taxon>
        <taxon>Streptophyta</taxon>
        <taxon>Embryophyta</taxon>
        <taxon>Tracheophyta</taxon>
        <taxon>Spermatophyta</taxon>
        <taxon>Magnoliopsida</taxon>
        <taxon>eudicotyledons</taxon>
        <taxon>Gunneridae</taxon>
        <taxon>Pentapetalae</taxon>
        <taxon>rosids</taxon>
        <taxon>fabids</taxon>
        <taxon>Rosales</taxon>
        <taxon>Rosaceae</taxon>
        <taxon>Rosoideae</taxon>
        <taxon>Rosoideae incertae sedis</taxon>
        <taxon>Rosa</taxon>
    </lineage>
</organism>
<accession>A0A2P6PQE8</accession>
<proteinExistence type="predicted"/>
<dbReference type="Gramene" id="PRQ24157">
    <property type="protein sequence ID" value="PRQ24157"/>
    <property type="gene ID" value="RchiOBHm_Chr6g0269301"/>
</dbReference>
<keyword evidence="2" id="KW-1185">Reference proteome</keyword>
<dbReference type="EMBL" id="PDCK01000044">
    <property type="protein sequence ID" value="PRQ24157.1"/>
    <property type="molecule type" value="Genomic_DNA"/>
</dbReference>
<sequence>MVQFSLWVLHPSEICEFQKSLQEKTIMMDFLLLLDSCEVPEWINFLSILIVQVISAVMKKLSGMLLTESIEAMALMRIPTCFLDINADEKEANCRDWFPSPHRVLVLDGVQVILTDLRLCPIYFVKHFNSAYLL</sequence>
<protein>
    <submittedName>
        <fullName evidence="1">Uncharacterized protein</fullName>
    </submittedName>
</protein>
<dbReference type="STRING" id="74649.A0A2P6PQE8"/>
<evidence type="ECO:0000313" key="1">
    <source>
        <dbReference type="EMBL" id="PRQ24157.1"/>
    </source>
</evidence>
<comment type="caution">
    <text evidence="1">The sequence shown here is derived from an EMBL/GenBank/DDBJ whole genome shotgun (WGS) entry which is preliminary data.</text>
</comment>